<dbReference type="EMBL" id="MU151063">
    <property type="protein sequence ID" value="KAF9453239.1"/>
    <property type="molecule type" value="Genomic_DNA"/>
</dbReference>
<organism evidence="1 2">
    <name type="scientific">Macrolepiota fuliginosa MF-IS2</name>
    <dbReference type="NCBI Taxonomy" id="1400762"/>
    <lineage>
        <taxon>Eukaryota</taxon>
        <taxon>Fungi</taxon>
        <taxon>Dikarya</taxon>
        <taxon>Basidiomycota</taxon>
        <taxon>Agaricomycotina</taxon>
        <taxon>Agaricomycetes</taxon>
        <taxon>Agaricomycetidae</taxon>
        <taxon>Agaricales</taxon>
        <taxon>Agaricineae</taxon>
        <taxon>Agaricaceae</taxon>
        <taxon>Macrolepiota</taxon>
    </lineage>
</organism>
<accession>A0A9P5XMK3</accession>
<protein>
    <submittedName>
        <fullName evidence="1">Uncharacterized protein</fullName>
    </submittedName>
</protein>
<sequence>MNTSEFLNLFASTWLLAKKLLASWFCPIFRGVLSLLQHSTASETPTSNLRHHLPASHGLSLSGLSAPSKREQLHKLLYRTETRICSILTISAVASPPHALRLTEFGPSFPTLLWIGKRSFRTHPNFRPSASSVRLLCGEWTMPALCILLIVPSWNLGKNPCEFELPRLV</sequence>
<evidence type="ECO:0000313" key="1">
    <source>
        <dbReference type="EMBL" id="KAF9453239.1"/>
    </source>
</evidence>
<keyword evidence="2" id="KW-1185">Reference proteome</keyword>
<gene>
    <name evidence="1" type="ORF">P691DRAFT_80616</name>
</gene>
<dbReference type="AlphaFoldDB" id="A0A9P5XMK3"/>
<dbReference type="Proteomes" id="UP000807342">
    <property type="component" value="Unassembled WGS sequence"/>
</dbReference>
<evidence type="ECO:0000313" key="2">
    <source>
        <dbReference type="Proteomes" id="UP000807342"/>
    </source>
</evidence>
<name>A0A9P5XMK3_9AGAR</name>
<comment type="caution">
    <text evidence="1">The sequence shown here is derived from an EMBL/GenBank/DDBJ whole genome shotgun (WGS) entry which is preliminary data.</text>
</comment>
<reference evidence="1" key="1">
    <citation type="submission" date="2020-11" db="EMBL/GenBank/DDBJ databases">
        <authorList>
            <consortium name="DOE Joint Genome Institute"/>
            <person name="Ahrendt S."/>
            <person name="Riley R."/>
            <person name="Andreopoulos W."/>
            <person name="Labutti K."/>
            <person name="Pangilinan J."/>
            <person name="Ruiz-Duenas F.J."/>
            <person name="Barrasa J.M."/>
            <person name="Sanchez-Garcia M."/>
            <person name="Camarero S."/>
            <person name="Miyauchi S."/>
            <person name="Serrano A."/>
            <person name="Linde D."/>
            <person name="Babiker R."/>
            <person name="Drula E."/>
            <person name="Ayuso-Fernandez I."/>
            <person name="Pacheco R."/>
            <person name="Padilla G."/>
            <person name="Ferreira P."/>
            <person name="Barriuso J."/>
            <person name="Kellner H."/>
            <person name="Castanera R."/>
            <person name="Alfaro M."/>
            <person name="Ramirez L."/>
            <person name="Pisabarro A.G."/>
            <person name="Kuo A."/>
            <person name="Tritt A."/>
            <person name="Lipzen A."/>
            <person name="He G."/>
            <person name="Yan M."/>
            <person name="Ng V."/>
            <person name="Cullen D."/>
            <person name="Martin F."/>
            <person name="Rosso M.-N."/>
            <person name="Henrissat B."/>
            <person name="Hibbett D."/>
            <person name="Martinez A.T."/>
            <person name="Grigoriev I.V."/>
        </authorList>
    </citation>
    <scope>NUCLEOTIDE SEQUENCE</scope>
    <source>
        <strain evidence="1">MF-IS2</strain>
    </source>
</reference>
<proteinExistence type="predicted"/>